<dbReference type="InterPro" id="IPR052179">
    <property type="entry name" value="DD-CPase-like"/>
</dbReference>
<gene>
    <name evidence="2" type="ORF">EKN56_17510</name>
</gene>
<dbReference type="Pfam" id="PF02557">
    <property type="entry name" value="VanY"/>
    <property type="match status" value="1"/>
</dbReference>
<reference evidence="2 3" key="1">
    <citation type="submission" date="2019-03" db="EMBL/GenBank/DDBJ databases">
        <title>Pragia sp. nov. isolated from the gut tract of Carduelis flavirostris.</title>
        <authorList>
            <person name="Ge Y."/>
        </authorList>
    </citation>
    <scope>NUCLEOTIDE SEQUENCE [LARGE SCALE GENOMIC DNA]</scope>
    <source>
        <strain evidence="2 3">CF-458</strain>
    </source>
</reference>
<dbReference type="AlphaFoldDB" id="A0A411WP78"/>
<protein>
    <submittedName>
        <fullName evidence="2">D-alanyl-D-alanine carboxypeptidase family protein</fullName>
    </submittedName>
</protein>
<dbReference type="SUPFAM" id="SSF55166">
    <property type="entry name" value="Hedgehog/DD-peptidase"/>
    <property type="match status" value="1"/>
</dbReference>
<feature type="domain" description="D-alanyl-D-alanine carboxypeptidase-like core" evidence="1">
    <location>
        <begin position="24"/>
        <end position="179"/>
    </location>
</feature>
<dbReference type="Proteomes" id="UP000293154">
    <property type="component" value="Chromosome"/>
</dbReference>
<evidence type="ECO:0000313" key="3">
    <source>
        <dbReference type="Proteomes" id="UP000293154"/>
    </source>
</evidence>
<sequence>MWNELELTGRTRSHVIQLNNPRFAVNKDVYQPFCELQNAAQKDGFTLFPFSAFRGFETQLKIWNGKFNGQKPLYDIHGQPRDYSQLNNEDEIIDCILNWSALPGASRHQWGTEIDVVDLTKAPENYHVQLLPQETVKGGVFYDLHQWLNENIEKYGFFRPYGMYQGGMYPEPWHLSYWPVANRMLQSLTVDMLADAIKSADMSGKQRVLERLPELFKHHVQNICLPLTGLNEVKT</sequence>
<evidence type="ECO:0000313" key="2">
    <source>
        <dbReference type="EMBL" id="QBH98031.1"/>
    </source>
</evidence>
<proteinExistence type="predicted"/>
<dbReference type="GO" id="GO:0004180">
    <property type="term" value="F:carboxypeptidase activity"/>
    <property type="evidence" value="ECO:0007669"/>
    <property type="project" value="UniProtKB-KW"/>
</dbReference>
<dbReference type="RefSeq" id="WP_130592985.1">
    <property type="nucleotide sequence ID" value="NZ_CP034752.1"/>
</dbReference>
<dbReference type="GO" id="GO:0006508">
    <property type="term" value="P:proteolysis"/>
    <property type="evidence" value="ECO:0007669"/>
    <property type="project" value="InterPro"/>
</dbReference>
<keyword evidence="3" id="KW-1185">Reference proteome</keyword>
<evidence type="ECO:0000259" key="1">
    <source>
        <dbReference type="Pfam" id="PF02557"/>
    </source>
</evidence>
<dbReference type="EMBL" id="CP034752">
    <property type="protein sequence ID" value="QBH98031.1"/>
    <property type="molecule type" value="Genomic_DNA"/>
</dbReference>
<dbReference type="PANTHER" id="PTHR34385:SF1">
    <property type="entry name" value="PEPTIDOGLYCAN L-ALANYL-D-GLUTAMATE ENDOPEPTIDASE CWLK"/>
    <property type="match status" value="1"/>
</dbReference>
<accession>A0A411WP78</accession>
<organism evidence="2 3">
    <name type="scientific">Limnobaculum zhutongyuii</name>
    <dbReference type="NCBI Taxonomy" id="2498113"/>
    <lineage>
        <taxon>Bacteria</taxon>
        <taxon>Pseudomonadati</taxon>
        <taxon>Pseudomonadota</taxon>
        <taxon>Gammaproteobacteria</taxon>
        <taxon>Enterobacterales</taxon>
        <taxon>Budviciaceae</taxon>
        <taxon>Limnobaculum</taxon>
    </lineage>
</organism>
<dbReference type="InterPro" id="IPR009045">
    <property type="entry name" value="Zn_M74/Hedgehog-like"/>
</dbReference>
<keyword evidence="2" id="KW-0121">Carboxypeptidase</keyword>
<dbReference type="Gene3D" id="3.30.1380.10">
    <property type="match status" value="1"/>
</dbReference>
<name>A0A411WP78_9GAMM</name>
<keyword evidence="2" id="KW-0378">Hydrolase</keyword>
<dbReference type="InterPro" id="IPR003709">
    <property type="entry name" value="VanY-like_core_dom"/>
</dbReference>
<dbReference type="PANTHER" id="PTHR34385">
    <property type="entry name" value="D-ALANYL-D-ALANINE CARBOXYPEPTIDASE"/>
    <property type="match status" value="1"/>
</dbReference>
<keyword evidence="2" id="KW-0645">Protease</keyword>
<dbReference type="KEGG" id="prag:EKN56_17510"/>
<dbReference type="CDD" id="cd14847">
    <property type="entry name" value="DD-carboxypeptidase_like"/>
    <property type="match status" value="1"/>
</dbReference>
<dbReference type="OrthoDB" id="9792074at2"/>